<sequence>MVSRRTGPRSPMRLWHALPLVAGLILAPLASAVARADVTVDGTRLLVDGTPFAVRGAAGEGPLGELAGLGATTLRTYGGDPGPQLDAAAKAGLKVIVGLWVGHPRQGADYADRAFVARQLAELQRIVETYKDHPALLMWGIGNEVEVDLADDSPVWPAIEEVAAMVRRVDPAHPTLGVLAETGSDKVAKLIAQAPSIEVLGLNSYGDALYSVTARAREQGWKGPIIVTELGALGQWQAATAPWGAPFEPTSTQKAIQLRRYLKALGDTGAIVFLWGQKQEVTPSWHSLRLSSGEWTESAEAMAQAWGGHTPGGNHAPRIVALNVATNASAPFASWAVGGEGAFTLDALDPDGDKLDVRWTVRAESTARGIGGDPEAAPPAFPDAARLAGPSGVRIAGLKAGRYRLFVEVRDGRGAAATANMPFEVR</sequence>
<dbReference type="Proteomes" id="UP000248887">
    <property type="component" value="Unassembled WGS sequence"/>
</dbReference>
<accession>A0A2W5R0I2</accession>
<dbReference type="AlphaFoldDB" id="A0A2W5R0I2"/>
<keyword evidence="1" id="KW-0378">Hydrolase</keyword>
<comment type="caution">
    <text evidence="1">The sequence shown here is derived from an EMBL/GenBank/DDBJ whole genome shotgun (WGS) entry which is preliminary data.</text>
</comment>
<evidence type="ECO:0000313" key="2">
    <source>
        <dbReference type="Proteomes" id="UP000248887"/>
    </source>
</evidence>
<proteinExistence type="predicted"/>
<name>A0A2W5R0I2_ANCNO</name>
<dbReference type="InterPro" id="IPR017853">
    <property type="entry name" value="GH"/>
</dbReference>
<dbReference type="EMBL" id="QFQD01000035">
    <property type="protein sequence ID" value="PZQ82089.1"/>
    <property type="molecule type" value="Genomic_DNA"/>
</dbReference>
<reference evidence="1 2" key="1">
    <citation type="submission" date="2017-08" db="EMBL/GenBank/DDBJ databases">
        <title>Infants hospitalized years apart are colonized by the same room-sourced microbial strains.</title>
        <authorList>
            <person name="Brooks B."/>
            <person name="Olm M.R."/>
            <person name="Firek B.A."/>
            <person name="Baker R."/>
            <person name="Thomas B.C."/>
            <person name="Morowitz M.J."/>
            <person name="Banfield J.F."/>
        </authorList>
    </citation>
    <scope>NUCLEOTIDE SEQUENCE [LARGE SCALE GENOMIC DNA]</scope>
    <source>
        <strain evidence="1">S2_005_001_R2_27</strain>
    </source>
</reference>
<gene>
    <name evidence="1" type="ORF">DI549_12010</name>
</gene>
<dbReference type="SUPFAM" id="SSF51445">
    <property type="entry name" value="(Trans)glycosidases"/>
    <property type="match status" value="1"/>
</dbReference>
<dbReference type="GO" id="GO:0016787">
    <property type="term" value="F:hydrolase activity"/>
    <property type="evidence" value="ECO:0007669"/>
    <property type="project" value="UniProtKB-KW"/>
</dbReference>
<protein>
    <submittedName>
        <fullName evidence="1">Glycosyl hydrolase</fullName>
    </submittedName>
</protein>
<organism evidence="1 2">
    <name type="scientific">Ancylobacter novellus</name>
    <name type="common">Thiobacillus novellus</name>
    <dbReference type="NCBI Taxonomy" id="921"/>
    <lineage>
        <taxon>Bacteria</taxon>
        <taxon>Pseudomonadati</taxon>
        <taxon>Pseudomonadota</taxon>
        <taxon>Alphaproteobacteria</taxon>
        <taxon>Hyphomicrobiales</taxon>
        <taxon>Xanthobacteraceae</taxon>
        <taxon>Ancylobacter</taxon>
    </lineage>
</organism>
<dbReference type="Gene3D" id="3.20.20.80">
    <property type="entry name" value="Glycosidases"/>
    <property type="match status" value="1"/>
</dbReference>
<evidence type="ECO:0000313" key="1">
    <source>
        <dbReference type="EMBL" id="PZQ82089.1"/>
    </source>
</evidence>